<sequence length="95" mass="10208">MAGVENQVLIFALAIHLGLILSSFFNAITRDLVLPLLSPLASVEDGVSKLVVQIGTIKFNIGDAIVQTLNLLIACAVVYVTVPYVKEYVPIAGRR</sequence>
<keyword evidence="1" id="KW-0812">Transmembrane</keyword>
<reference evidence="2" key="1">
    <citation type="journal article" date="2020" name="Nature">
        <title>Giant virus diversity and host interactions through global metagenomics.</title>
        <authorList>
            <person name="Schulz F."/>
            <person name="Roux S."/>
            <person name="Paez-Espino D."/>
            <person name="Jungbluth S."/>
            <person name="Walsh D.A."/>
            <person name="Denef V.J."/>
            <person name="McMahon K.D."/>
            <person name="Konstantinidis K.T."/>
            <person name="Eloe-Fadrosh E.A."/>
            <person name="Kyrpides N.C."/>
            <person name="Woyke T."/>
        </authorList>
    </citation>
    <scope>NUCLEOTIDE SEQUENCE</scope>
    <source>
        <strain evidence="2">GVMAG-M-3300009185-36</strain>
    </source>
</reference>
<evidence type="ECO:0000313" key="2">
    <source>
        <dbReference type="EMBL" id="QHS85892.1"/>
    </source>
</evidence>
<dbReference type="AlphaFoldDB" id="A0A6C0B1C5"/>
<protein>
    <submittedName>
        <fullName evidence="2">Uncharacterized protein</fullName>
    </submittedName>
</protein>
<keyword evidence="1" id="KW-0472">Membrane</keyword>
<organism evidence="2">
    <name type="scientific">viral metagenome</name>
    <dbReference type="NCBI Taxonomy" id="1070528"/>
    <lineage>
        <taxon>unclassified sequences</taxon>
        <taxon>metagenomes</taxon>
        <taxon>organismal metagenomes</taxon>
    </lineage>
</organism>
<feature type="transmembrane region" description="Helical" evidence="1">
    <location>
        <begin position="7"/>
        <end position="28"/>
    </location>
</feature>
<accession>A0A6C0B1C5</accession>
<dbReference type="InterPro" id="IPR036019">
    <property type="entry name" value="MscL_channel"/>
</dbReference>
<name>A0A6C0B1C5_9ZZZZ</name>
<proteinExistence type="predicted"/>
<feature type="transmembrane region" description="Helical" evidence="1">
    <location>
        <begin position="64"/>
        <end position="85"/>
    </location>
</feature>
<dbReference type="SUPFAM" id="SSF81330">
    <property type="entry name" value="Gated mechanosensitive channel"/>
    <property type="match status" value="1"/>
</dbReference>
<keyword evidence="1" id="KW-1133">Transmembrane helix</keyword>
<dbReference type="Gene3D" id="1.10.1200.120">
    <property type="entry name" value="Large-conductance mechanosensitive channel, MscL, domain 1"/>
    <property type="match status" value="1"/>
</dbReference>
<dbReference type="EMBL" id="MN739048">
    <property type="protein sequence ID" value="QHS85892.1"/>
    <property type="molecule type" value="Genomic_DNA"/>
</dbReference>
<evidence type="ECO:0000256" key="1">
    <source>
        <dbReference type="SAM" id="Phobius"/>
    </source>
</evidence>